<protein>
    <submittedName>
        <fullName evidence="1">Uncharacterized protein</fullName>
    </submittedName>
</protein>
<dbReference type="AlphaFoldDB" id="A0A8T2PC23"/>
<evidence type="ECO:0000313" key="1">
    <source>
        <dbReference type="EMBL" id="KAG9350933.1"/>
    </source>
</evidence>
<gene>
    <name evidence="1" type="ORF">JZ751_024822</name>
</gene>
<dbReference type="EMBL" id="JAFBMS010000007">
    <property type="protein sequence ID" value="KAG9350933.1"/>
    <property type="molecule type" value="Genomic_DNA"/>
</dbReference>
<organism evidence="1 2">
    <name type="scientific">Albula glossodonta</name>
    <name type="common">roundjaw bonefish</name>
    <dbReference type="NCBI Taxonomy" id="121402"/>
    <lineage>
        <taxon>Eukaryota</taxon>
        <taxon>Metazoa</taxon>
        <taxon>Chordata</taxon>
        <taxon>Craniata</taxon>
        <taxon>Vertebrata</taxon>
        <taxon>Euteleostomi</taxon>
        <taxon>Actinopterygii</taxon>
        <taxon>Neopterygii</taxon>
        <taxon>Teleostei</taxon>
        <taxon>Albuliformes</taxon>
        <taxon>Albulidae</taxon>
        <taxon>Albula</taxon>
    </lineage>
</organism>
<comment type="caution">
    <text evidence="1">The sequence shown here is derived from an EMBL/GenBank/DDBJ whole genome shotgun (WGS) entry which is preliminary data.</text>
</comment>
<dbReference type="Proteomes" id="UP000824540">
    <property type="component" value="Unassembled WGS sequence"/>
</dbReference>
<accession>A0A8T2PC23</accession>
<reference evidence="1" key="1">
    <citation type="thesis" date="2021" institute="BYU ScholarsArchive" country="Provo, UT, USA">
        <title>Applications of and Algorithms for Genome Assembly and Genomic Analyses with an Emphasis on Marine Teleosts.</title>
        <authorList>
            <person name="Pickett B.D."/>
        </authorList>
    </citation>
    <scope>NUCLEOTIDE SEQUENCE</scope>
    <source>
        <strain evidence="1">HI-2016</strain>
    </source>
</reference>
<sequence>MANGTERKRRANGFLCRTVKAMDLALCPWVDEESRLVVRMMLTMSPLFTVRSFFRPLLATATLAWYMGSSCPEPQESINLQTELQEFQILMSQSQELQVFPVVERQIPQLRGPQLANQVLKLQSIQNTLIAGWGPAPCGSLLCCLFC</sequence>
<name>A0A8T2PC23_9TELE</name>
<proteinExistence type="predicted"/>
<keyword evidence="2" id="KW-1185">Reference proteome</keyword>
<evidence type="ECO:0000313" key="2">
    <source>
        <dbReference type="Proteomes" id="UP000824540"/>
    </source>
</evidence>